<gene>
    <name evidence="2" type="ORF">F9B16_15220</name>
</gene>
<reference evidence="2 3" key="1">
    <citation type="submission" date="2019-09" db="EMBL/GenBank/DDBJ databases">
        <title>Actinomadura physcomitrii sp. nov., a novel actinomycete isolated from moss [Physcomitrium sphaericum (Ludw) Fuernr].</title>
        <authorList>
            <person name="Liu C."/>
            <person name="Zhuang X."/>
        </authorList>
    </citation>
    <scope>NUCLEOTIDE SEQUENCE [LARGE SCALE GENOMIC DNA]</scope>
    <source>
        <strain evidence="2 3">CYP1-1B</strain>
    </source>
</reference>
<evidence type="ECO:0000256" key="1">
    <source>
        <dbReference type="SAM" id="Phobius"/>
    </source>
</evidence>
<keyword evidence="3" id="KW-1185">Reference proteome</keyword>
<evidence type="ECO:0000313" key="2">
    <source>
        <dbReference type="EMBL" id="KAB2381867.1"/>
    </source>
</evidence>
<dbReference type="EMBL" id="WBMR01000035">
    <property type="protein sequence ID" value="KAB2381867.1"/>
    <property type="molecule type" value="Genomic_DNA"/>
</dbReference>
<organism evidence="2 3">
    <name type="scientific">Actinomadura montaniterrae</name>
    <dbReference type="NCBI Taxonomy" id="1803903"/>
    <lineage>
        <taxon>Bacteria</taxon>
        <taxon>Bacillati</taxon>
        <taxon>Actinomycetota</taxon>
        <taxon>Actinomycetes</taxon>
        <taxon>Streptosporangiales</taxon>
        <taxon>Thermomonosporaceae</taxon>
        <taxon>Actinomadura</taxon>
    </lineage>
</organism>
<keyword evidence="1" id="KW-1133">Transmembrane helix</keyword>
<comment type="caution">
    <text evidence="2">The sequence shown here is derived from an EMBL/GenBank/DDBJ whole genome shotgun (WGS) entry which is preliminary data.</text>
</comment>
<sequence>MNDAIQQAARAAAARLAPEYGGRLPADVEAALHSADGATRRDQYLDPVSLGGLVVSVATLAWTVYQDHKKKHNDPPAASVIIRTIRIELSDSGIPEQLDTEQRDRIIQAVVEETTQVINDEVVLPPDQ</sequence>
<protein>
    <submittedName>
        <fullName evidence="2">Uncharacterized protein</fullName>
    </submittedName>
</protein>
<name>A0A6L3W3D9_9ACTN</name>
<proteinExistence type="predicted"/>
<dbReference type="RefSeq" id="WP_151540715.1">
    <property type="nucleotide sequence ID" value="NZ_WBMR01000035.1"/>
</dbReference>
<dbReference type="AlphaFoldDB" id="A0A6L3W3D9"/>
<feature type="transmembrane region" description="Helical" evidence="1">
    <location>
        <begin position="48"/>
        <end position="65"/>
    </location>
</feature>
<dbReference type="Proteomes" id="UP000483004">
    <property type="component" value="Unassembled WGS sequence"/>
</dbReference>
<keyword evidence="1" id="KW-0472">Membrane</keyword>
<accession>A0A6L3W3D9</accession>
<evidence type="ECO:0000313" key="3">
    <source>
        <dbReference type="Proteomes" id="UP000483004"/>
    </source>
</evidence>
<dbReference type="OrthoDB" id="3383684at2"/>
<keyword evidence="1" id="KW-0812">Transmembrane</keyword>